<evidence type="ECO:0000256" key="3">
    <source>
        <dbReference type="ARBA" id="ARBA00022737"/>
    </source>
</evidence>
<name>A0A6H5IFK5_9HYME</name>
<evidence type="ECO:0000256" key="4">
    <source>
        <dbReference type="ARBA" id="ARBA00022771"/>
    </source>
</evidence>
<feature type="region of interest" description="Disordered" evidence="10">
    <location>
        <begin position="776"/>
        <end position="867"/>
    </location>
</feature>
<reference evidence="12 13" key="1">
    <citation type="submission" date="2020-02" db="EMBL/GenBank/DDBJ databases">
        <authorList>
            <person name="Ferguson B K."/>
        </authorList>
    </citation>
    <scope>NUCLEOTIDE SEQUENCE [LARGE SCALE GENOMIC DNA]</scope>
</reference>
<feature type="region of interest" description="Disordered" evidence="10">
    <location>
        <begin position="939"/>
        <end position="984"/>
    </location>
</feature>
<feature type="domain" description="C2H2-type" evidence="11">
    <location>
        <begin position="349"/>
        <end position="377"/>
    </location>
</feature>
<dbReference type="InterPro" id="IPR013087">
    <property type="entry name" value="Znf_C2H2_type"/>
</dbReference>
<dbReference type="InterPro" id="IPR035963">
    <property type="entry name" value="FERM_2"/>
</dbReference>
<evidence type="ECO:0000313" key="12">
    <source>
        <dbReference type="EMBL" id="CAB0033528.1"/>
    </source>
</evidence>
<feature type="compositionally biased region" description="Low complexity" evidence="10">
    <location>
        <begin position="259"/>
        <end position="269"/>
    </location>
</feature>
<evidence type="ECO:0000256" key="1">
    <source>
        <dbReference type="ARBA" id="ARBA00004123"/>
    </source>
</evidence>
<dbReference type="InterPro" id="IPR050636">
    <property type="entry name" value="C2H2-ZF_domain-containing"/>
</dbReference>
<dbReference type="OrthoDB" id="6077919at2759"/>
<accession>A0A6H5IFK5</accession>
<dbReference type="InterPro" id="IPR014352">
    <property type="entry name" value="FERM/acyl-CoA-bd_prot_sf"/>
</dbReference>
<evidence type="ECO:0000256" key="8">
    <source>
        <dbReference type="ARBA" id="ARBA00023242"/>
    </source>
</evidence>
<evidence type="ECO:0000259" key="11">
    <source>
        <dbReference type="PROSITE" id="PS50157"/>
    </source>
</evidence>
<evidence type="ECO:0000313" key="13">
    <source>
        <dbReference type="Proteomes" id="UP000479190"/>
    </source>
</evidence>
<feature type="domain" description="C2H2-type" evidence="11">
    <location>
        <begin position="407"/>
        <end position="435"/>
    </location>
</feature>
<keyword evidence="7" id="KW-0804">Transcription</keyword>
<dbReference type="GO" id="GO:0008270">
    <property type="term" value="F:zinc ion binding"/>
    <property type="evidence" value="ECO:0007669"/>
    <property type="project" value="UniProtKB-KW"/>
</dbReference>
<dbReference type="SUPFAM" id="SSF47031">
    <property type="entry name" value="Second domain of FERM"/>
    <property type="match status" value="1"/>
</dbReference>
<dbReference type="SUPFAM" id="SSF57667">
    <property type="entry name" value="beta-beta-alpha zinc fingers"/>
    <property type="match status" value="3"/>
</dbReference>
<feature type="compositionally biased region" description="Low complexity" evidence="10">
    <location>
        <begin position="1086"/>
        <end position="1105"/>
    </location>
</feature>
<gene>
    <name evidence="12" type="ORF">TBRA_LOCUS5429</name>
</gene>
<dbReference type="InterPro" id="IPR036236">
    <property type="entry name" value="Znf_C2H2_sf"/>
</dbReference>
<keyword evidence="5" id="KW-0862">Zinc</keyword>
<dbReference type="InterPro" id="IPR019749">
    <property type="entry name" value="Band_41_domain"/>
</dbReference>
<dbReference type="Gene3D" id="3.30.160.60">
    <property type="entry name" value="Classic Zinc Finger"/>
    <property type="match status" value="3"/>
</dbReference>
<feature type="compositionally biased region" description="Polar residues" evidence="10">
    <location>
        <begin position="945"/>
        <end position="961"/>
    </location>
</feature>
<evidence type="ECO:0000256" key="6">
    <source>
        <dbReference type="ARBA" id="ARBA00023015"/>
    </source>
</evidence>
<evidence type="ECO:0000256" key="10">
    <source>
        <dbReference type="SAM" id="MobiDB-lite"/>
    </source>
</evidence>
<protein>
    <recommendedName>
        <fullName evidence="11">C2H2-type domain-containing protein</fullName>
    </recommendedName>
</protein>
<keyword evidence="3" id="KW-0677">Repeat</keyword>
<dbReference type="GO" id="GO:0005634">
    <property type="term" value="C:nucleus"/>
    <property type="evidence" value="ECO:0007669"/>
    <property type="project" value="UniProtKB-SubCell"/>
</dbReference>
<proteinExistence type="predicted"/>
<evidence type="ECO:0000256" key="5">
    <source>
        <dbReference type="ARBA" id="ARBA00022833"/>
    </source>
</evidence>
<feature type="region of interest" description="Disordered" evidence="10">
    <location>
        <begin position="1202"/>
        <end position="1245"/>
    </location>
</feature>
<sequence>MGNTSRSSSRWCAPRRARRANLSSCNIYHRAFVQITPGNEPCTARRAHTYRSRSVYWRGDLAMISVIIISYTREREKCCSRARGYLYYTTLFLRGASYISHAAMDHLRATRNAVSASILYASTSARTYRIRKKGSWNPEVPDRVRAVDNILARANRQLKVVLAQSMRSIKILDLLTGANEYTLKRNSELNRDAHLHFKTYRPIAIKQKVFEQKVSIIRSMRARIFEKNLHRQAATHDANFDATILTEQIRRRTKKDVRSGSSRVSNGSIRVRRLASSSKPRRVISTPTLTRSTSASSSTPPIPASSSRKSRAVHESRKDYACDKFQKEFTQKANFLTHLKTVHDSRKDFACDQGEKKWTQKHNLLIHLKTIHDGRKDYACNQCDSKFGLKSSLLKHQKTVHEDRKDYACDKCEKKFGHKSVWLEHQKAVHQHRKNYACNHCEKIFGQKRSLILHLRAHEDPKDYGSSNCEQKFRDSKNLINHQKSVHEERINFPLENQEAVSRLLLTFDPGSHTKQRETEDMPKPTCCGVLVWRCCTPIAIDNSTLARYQFFLQVKQDILQGRLPVSFDLAAELGAYVVQSELGDYDPRRHSYGYVSEFRFLANQTSELEARIVELHKTLVGLIELCSVPSAHLSSRIAHMIGALRLYVGYNVTRIVARIQKISTFGCAHVISRARGCRMSRASACSSSHPTHALQTNLWLPYNRQVLHAESEREELGRPDARLRDAVARCLPSPLPLLHRPPGVLPADGHGAAAAQPVLALPLLQPADDQRLRLGHQRQAATDEAHGAAELHPHAEPSCPAPSRRGPGDGRRLRRGQSSGRPDGPEPELPGARRRWGQRRVAQQSESQPEKHEERALDPEPAQGSVHVVQSEIREVVRSSFDAAEPAESSEQLRGEPELGGQSQSRWRPRSSPQPQPRPSQAQSTVRLRVAAVARLHAKVRPQKASQEAQKLPTFQISTTEPRRRHRSKHRSPSSKHPLPDELRKHLEFGLVDTSGMSEQQRREIAYTVVQSQMAHHRQQQQMHHQQQHHQTPPPPAPSQQQNHHHHNQQQQQQQQQHNGQPDQQNQQKQHQQMLHHQQQHNNHHYQPMPMYHHSQQSQQQQQQHNHHQHHQHQHHGLPIMHCHSMSGLAASNSRLDHDDLGPNGSPATRGVGFSVKRDRRTAYQCHAVGPGGGGGRSGGGDSHSVVGVPLAVADLMMMPQQQSISSSSRRSGGGSSSRSTCGRLEHQSLYATRKMSSSSSSLRTSSVAGCRRPICSPLDSGLGESTTQDFSSCCSSSADSTKQTRPVRLPRSIPSLV</sequence>
<dbReference type="Pfam" id="PF00373">
    <property type="entry name" value="FERM_M"/>
    <property type="match status" value="1"/>
</dbReference>
<feature type="compositionally biased region" description="Basic and acidic residues" evidence="10">
    <location>
        <begin position="782"/>
        <end position="796"/>
    </location>
</feature>
<feature type="region of interest" description="Disordered" evidence="10">
    <location>
        <begin position="251"/>
        <end position="313"/>
    </location>
</feature>
<dbReference type="SMART" id="SM00355">
    <property type="entry name" value="ZnF_C2H2"/>
    <property type="match status" value="6"/>
</dbReference>
<dbReference type="InterPro" id="IPR019748">
    <property type="entry name" value="FERM_central"/>
</dbReference>
<feature type="compositionally biased region" description="Low complexity" evidence="10">
    <location>
        <begin position="1021"/>
        <end position="1032"/>
    </location>
</feature>
<feature type="domain" description="C2H2-type" evidence="11">
    <location>
        <begin position="378"/>
        <end position="406"/>
    </location>
</feature>
<dbReference type="GO" id="GO:0048731">
    <property type="term" value="P:system development"/>
    <property type="evidence" value="ECO:0007669"/>
    <property type="project" value="UniProtKB-ARBA"/>
</dbReference>
<dbReference type="PROSITE" id="PS00028">
    <property type="entry name" value="ZINC_FINGER_C2H2_1"/>
    <property type="match status" value="3"/>
</dbReference>
<evidence type="ECO:0000256" key="2">
    <source>
        <dbReference type="ARBA" id="ARBA00022723"/>
    </source>
</evidence>
<dbReference type="PANTHER" id="PTHR47772">
    <property type="entry name" value="ZINC FINGER PROTEIN 200"/>
    <property type="match status" value="1"/>
</dbReference>
<dbReference type="PANTHER" id="PTHR47772:SF13">
    <property type="entry name" value="GASTRULA ZINC FINGER PROTEIN XLCGF49.1-LIKE-RELATED"/>
    <property type="match status" value="1"/>
</dbReference>
<feature type="region of interest" description="Disordered" evidence="10">
    <location>
        <begin position="1133"/>
        <end position="1157"/>
    </location>
</feature>
<keyword evidence="13" id="KW-1185">Reference proteome</keyword>
<keyword evidence="8" id="KW-0539">Nucleus</keyword>
<dbReference type="Gene3D" id="1.20.80.10">
    <property type="match status" value="1"/>
</dbReference>
<feature type="region of interest" description="Disordered" evidence="10">
    <location>
        <begin position="882"/>
        <end position="927"/>
    </location>
</feature>
<feature type="compositionally biased region" description="Low complexity" evidence="10">
    <location>
        <begin position="285"/>
        <end position="307"/>
    </location>
</feature>
<dbReference type="PROSITE" id="PS50157">
    <property type="entry name" value="ZINC_FINGER_C2H2_2"/>
    <property type="match status" value="5"/>
</dbReference>
<feature type="compositionally biased region" description="Low complexity" evidence="10">
    <location>
        <begin position="903"/>
        <end position="912"/>
    </location>
</feature>
<keyword evidence="6" id="KW-0805">Transcription regulation</keyword>
<keyword evidence="4 9" id="KW-0863">Zinc-finger</keyword>
<evidence type="ECO:0000256" key="9">
    <source>
        <dbReference type="PROSITE-ProRule" id="PRU00042"/>
    </source>
</evidence>
<organism evidence="12 13">
    <name type="scientific">Trichogramma brassicae</name>
    <dbReference type="NCBI Taxonomy" id="86971"/>
    <lineage>
        <taxon>Eukaryota</taxon>
        <taxon>Metazoa</taxon>
        <taxon>Ecdysozoa</taxon>
        <taxon>Arthropoda</taxon>
        <taxon>Hexapoda</taxon>
        <taxon>Insecta</taxon>
        <taxon>Pterygota</taxon>
        <taxon>Neoptera</taxon>
        <taxon>Endopterygota</taxon>
        <taxon>Hymenoptera</taxon>
        <taxon>Apocrita</taxon>
        <taxon>Proctotrupomorpha</taxon>
        <taxon>Chalcidoidea</taxon>
        <taxon>Trichogrammatidae</taxon>
        <taxon>Trichogramma</taxon>
    </lineage>
</organism>
<dbReference type="EMBL" id="CADCXV010000714">
    <property type="protein sequence ID" value="CAB0033528.1"/>
    <property type="molecule type" value="Genomic_DNA"/>
</dbReference>
<dbReference type="SMART" id="SM00295">
    <property type="entry name" value="B41"/>
    <property type="match status" value="1"/>
</dbReference>
<keyword evidence="2" id="KW-0479">Metal-binding</keyword>
<feature type="domain" description="C2H2-type" evidence="11">
    <location>
        <begin position="320"/>
        <end position="348"/>
    </location>
</feature>
<dbReference type="Proteomes" id="UP000479190">
    <property type="component" value="Unassembled WGS sequence"/>
</dbReference>
<feature type="compositionally biased region" description="Basic residues" evidence="10">
    <location>
        <begin position="1106"/>
        <end position="1117"/>
    </location>
</feature>
<feature type="compositionally biased region" description="Low complexity" evidence="10">
    <location>
        <begin position="1050"/>
        <end position="1078"/>
    </location>
</feature>
<feature type="compositionally biased region" description="Basic residues" evidence="10">
    <location>
        <begin position="964"/>
        <end position="975"/>
    </location>
</feature>
<feature type="region of interest" description="Disordered" evidence="10">
    <location>
        <begin position="1012"/>
        <end position="1118"/>
    </location>
</feature>
<dbReference type="CDD" id="cd14473">
    <property type="entry name" value="FERM_B-lobe"/>
    <property type="match status" value="1"/>
</dbReference>
<feature type="compositionally biased region" description="Low complexity" evidence="10">
    <location>
        <begin position="1202"/>
        <end position="1212"/>
    </location>
</feature>
<feature type="region of interest" description="Disordered" evidence="10">
    <location>
        <begin position="1263"/>
        <end position="1299"/>
    </location>
</feature>
<dbReference type="GO" id="GO:0048513">
    <property type="term" value="P:animal organ development"/>
    <property type="evidence" value="ECO:0007669"/>
    <property type="project" value="UniProtKB-ARBA"/>
</dbReference>
<feature type="compositionally biased region" description="Basic and acidic residues" evidence="10">
    <location>
        <begin position="849"/>
        <end position="859"/>
    </location>
</feature>
<feature type="domain" description="C2H2-type" evidence="11">
    <location>
        <begin position="436"/>
        <end position="463"/>
    </location>
</feature>
<evidence type="ECO:0000256" key="7">
    <source>
        <dbReference type="ARBA" id="ARBA00023163"/>
    </source>
</evidence>
<comment type="subcellular location">
    <subcellularLocation>
        <location evidence="1">Nucleus</location>
    </subcellularLocation>
</comment>